<dbReference type="Gene3D" id="2.60.40.760">
    <property type="entry name" value="Expansin, cellulose-binding-like domain"/>
    <property type="match status" value="1"/>
</dbReference>
<evidence type="ECO:0000313" key="4">
    <source>
        <dbReference type="EMBL" id="WXA95344.1"/>
    </source>
</evidence>
<dbReference type="InterPro" id="IPR036908">
    <property type="entry name" value="RlpA-like_sf"/>
</dbReference>
<dbReference type="InterPro" id="IPR036749">
    <property type="entry name" value="Expansin_CBD_sf"/>
</dbReference>
<evidence type="ECO:0000313" key="5">
    <source>
        <dbReference type="Proteomes" id="UP001379533"/>
    </source>
</evidence>
<dbReference type="Proteomes" id="UP001379533">
    <property type="component" value="Chromosome"/>
</dbReference>
<dbReference type="PANTHER" id="PTHR31836">
    <property type="match status" value="1"/>
</dbReference>
<dbReference type="EMBL" id="CP089982">
    <property type="protein sequence ID" value="WXA95344.1"/>
    <property type="molecule type" value="Genomic_DNA"/>
</dbReference>
<evidence type="ECO:0000259" key="3">
    <source>
        <dbReference type="PROSITE" id="PS50842"/>
    </source>
</evidence>
<dbReference type="CDD" id="cd22272">
    <property type="entry name" value="DPBB_EXLX1-like"/>
    <property type="match status" value="1"/>
</dbReference>
<dbReference type="PROSITE" id="PS51257">
    <property type="entry name" value="PROKAR_LIPOPROTEIN"/>
    <property type="match status" value="1"/>
</dbReference>
<feature type="region of interest" description="Disordered" evidence="2">
    <location>
        <begin position="21"/>
        <end position="49"/>
    </location>
</feature>
<dbReference type="NCBIfam" id="NF041144">
    <property type="entry name" value="expansin_EXLX1"/>
    <property type="match status" value="1"/>
</dbReference>
<organism evidence="4 5">
    <name type="scientific">Pendulispora brunnea</name>
    <dbReference type="NCBI Taxonomy" id="2905690"/>
    <lineage>
        <taxon>Bacteria</taxon>
        <taxon>Pseudomonadati</taxon>
        <taxon>Myxococcota</taxon>
        <taxon>Myxococcia</taxon>
        <taxon>Myxococcales</taxon>
        <taxon>Sorangiineae</taxon>
        <taxon>Pendulisporaceae</taxon>
        <taxon>Pendulispora</taxon>
    </lineage>
</organism>
<protein>
    <recommendedName>
        <fullName evidence="3">Expansin-like EG45 domain-containing protein</fullName>
    </recommendedName>
</protein>
<dbReference type="InterPro" id="IPR049818">
    <property type="entry name" value="Expansin_EXLX1-like"/>
</dbReference>
<proteinExistence type="predicted"/>
<dbReference type="PANTHER" id="PTHR31836:SF21">
    <property type="entry name" value="EXPANSIN-LIKE PROTEIN 7"/>
    <property type="match status" value="1"/>
</dbReference>
<evidence type="ECO:0000256" key="1">
    <source>
        <dbReference type="ARBA" id="ARBA00022729"/>
    </source>
</evidence>
<evidence type="ECO:0000256" key="2">
    <source>
        <dbReference type="SAM" id="MobiDB-lite"/>
    </source>
</evidence>
<keyword evidence="5" id="KW-1185">Reference proteome</keyword>
<dbReference type="PROSITE" id="PS50842">
    <property type="entry name" value="EXPANSIN_EG45"/>
    <property type="match status" value="1"/>
</dbReference>
<keyword evidence="1" id="KW-0732">Signal</keyword>
<feature type="domain" description="Expansin-like EG45" evidence="3">
    <location>
        <begin position="62"/>
        <end position="151"/>
    </location>
</feature>
<dbReference type="InterPro" id="IPR007112">
    <property type="entry name" value="Expansin/allergen_DPBB_dom"/>
</dbReference>
<dbReference type="Gene3D" id="2.40.40.10">
    <property type="entry name" value="RlpA-like domain"/>
    <property type="match status" value="1"/>
</dbReference>
<sequence>MRNGLAVLCFVILGCGTSDGSGNEPDGGGSGSDGGGGGGGGNTPPLGEKQTGVATYYAANGGGNCSFDPTPNDLDVAAMNHEQYAGSAACGACAAVQGPKGKITVRIVDQCPECARGHLDLSKEAFAKIANVDDGRVPITWQTVACDVSGNVAYHYKDGSSQYWTAIQVRNHRLPIRKLEIRTSSGFVEAPRKDYNYFVAEKGAGPGPVTVRVTAIDGQTLEDTLPAASSDATASGKSQFK</sequence>
<dbReference type="InterPro" id="IPR051477">
    <property type="entry name" value="Expansin_CellWall"/>
</dbReference>
<gene>
    <name evidence="4" type="ORF">LZC95_00625</name>
</gene>
<dbReference type="InterPro" id="IPR009009">
    <property type="entry name" value="RlpA-like_DPBB"/>
</dbReference>
<name>A0ABZ2KB90_9BACT</name>
<reference evidence="4 5" key="1">
    <citation type="submission" date="2021-12" db="EMBL/GenBank/DDBJ databases">
        <title>Discovery of the Pendulisporaceae a myxobacterial family with distinct sporulation behavior and unique specialized metabolism.</title>
        <authorList>
            <person name="Garcia R."/>
            <person name="Popoff A."/>
            <person name="Bader C.D."/>
            <person name="Loehr J."/>
            <person name="Walesch S."/>
            <person name="Walt C."/>
            <person name="Boldt J."/>
            <person name="Bunk B."/>
            <person name="Haeckl F.J.F.P.J."/>
            <person name="Gunesch A.P."/>
            <person name="Birkelbach J."/>
            <person name="Nuebel U."/>
            <person name="Pietschmann T."/>
            <person name="Bach T."/>
            <person name="Mueller R."/>
        </authorList>
    </citation>
    <scope>NUCLEOTIDE SEQUENCE [LARGE SCALE GENOMIC DNA]</scope>
    <source>
        <strain evidence="4 5">MSr12523</strain>
    </source>
</reference>
<dbReference type="SUPFAM" id="SSF49590">
    <property type="entry name" value="PHL pollen allergen"/>
    <property type="match status" value="1"/>
</dbReference>
<accession>A0ABZ2KB90</accession>
<dbReference type="RefSeq" id="WP_394845951.1">
    <property type="nucleotide sequence ID" value="NZ_CP089982.1"/>
</dbReference>
<feature type="compositionally biased region" description="Gly residues" evidence="2">
    <location>
        <begin position="25"/>
        <end position="42"/>
    </location>
</feature>
<dbReference type="Pfam" id="PF03330">
    <property type="entry name" value="DPBB_1"/>
    <property type="match status" value="1"/>
</dbReference>
<dbReference type="SUPFAM" id="SSF50685">
    <property type="entry name" value="Barwin-like endoglucanases"/>
    <property type="match status" value="1"/>
</dbReference>